<dbReference type="GO" id="GO:0005634">
    <property type="term" value="C:nucleus"/>
    <property type="evidence" value="ECO:0007669"/>
    <property type="project" value="UniProtKB-SubCell"/>
</dbReference>
<evidence type="ECO:0000313" key="10">
    <source>
        <dbReference type="Proteomes" id="UP001165063"/>
    </source>
</evidence>
<dbReference type="PANTHER" id="PTHR47782:SF1">
    <property type="entry name" value="PYRIMIDINE PATHWAY REGULATORY PROTEIN 1"/>
    <property type="match status" value="1"/>
</dbReference>
<dbReference type="GO" id="GO:0008270">
    <property type="term" value="F:zinc ion binding"/>
    <property type="evidence" value="ECO:0007669"/>
    <property type="project" value="InterPro"/>
</dbReference>
<dbReference type="AlphaFoldDB" id="A0A9W6YWA1"/>
<dbReference type="GO" id="GO:0045944">
    <property type="term" value="P:positive regulation of transcription by RNA polymerase II"/>
    <property type="evidence" value="ECO:0007669"/>
    <property type="project" value="TreeGrafter"/>
</dbReference>
<dbReference type="InterPro" id="IPR001138">
    <property type="entry name" value="Zn2Cys6_DnaBD"/>
</dbReference>
<dbReference type="CDD" id="cd14723">
    <property type="entry name" value="ZIP_Ppr1"/>
    <property type="match status" value="1"/>
</dbReference>
<keyword evidence="5" id="KW-0238">DNA-binding</keyword>
<organism evidence="9 10">
    <name type="scientific">Ambrosiozyma monospora</name>
    <name type="common">Yeast</name>
    <name type="synonym">Endomycopsis monosporus</name>
    <dbReference type="NCBI Taxonomy" id="43982"/>
    <lineage>
        <taxon>Eukaryota</taxon>
        <taxon>Fungi</taxon>
        <taxon>Dikarya</taxon>
        <taxon>Ascomycota</taxon>
        <taxon>Saccharomycotina</taxon>
        <taxon>Pichiomycetes</taxon>
        <taxon>Pichiales</taxon>
        <taxon>Pichiaceae</taxon>
        <taxon>Ambrosiozyma</taxon>
    </lineage>
</organism>
<dbReference type="InterPro" id="IPR052202">
    <property type="entry name" value="Yeast_MetPath_Reg"/>
</dbReference>
<evidence type="ECO:0000256" key="3">
    <source>
        <dbReference type="ARBA" id="ARBA00022833"/>
    </source>
</evidence>
<dbReference type="SUPFAM" id="SSF57701">
    <property type="entry name" value="Zn2/Cys6 DNA-binding domain"/>
    <property type="match status" value="1"/>
</dbReference>
<evidence type="ECO:0000256" key="6">
    <source>
        <dbReference type="ARBA" id="ARBA00023163"/>
    </source>
</evidence>
<evidence type="ECO:0000256" key="5">
    <source>
        <dbReference type="ARBA" id="ARBA00023125"/>
    </source>
</evidence>
<dbReference type="GO" id="GO:0006351">
    <property type="term" value="P:DNA-templated transcription"/>
    <property type="evidence" value="ECO:0007669"/>
    <property type="project" value="InterPro"/>
</dbReference>
<comment type="subcellular location">
    <subcellularLocation>
        <location evidence="1">Nucleus</location>
    </subcellularLocation>
</comment>
<protein>
    <submittedName>
        <fullName evidence="9">Unnamed protein product</fullName>
    </submittedName>
</protein>
<dbReference type="InterPro" id="IPR036864">
    <property type="entry name" value="Zn2-C6_fun-type_DNA-bd_sf"/>
</dbReference>
<dbReference type="Pfam" id="PF00172">
    <property type="entry name" value="Zn_clus"/>
    <property type="match status" value="1"/>
</dbReference>
<dbReference type="InterPro" id="IPR007219">
    <property type="entry name" value="XnlR_reg_dom"/>
</dbReference>
<comment type="caution">
    <text evidence="9">The sequence shown here is derived from an EMBL/GenBank/DDBJ whole genome shotgun (WGS) entry which is preliminary data.</text>
</comment>
<dbReference type="EMBL" id="BSXU01001382">
    <property type="protein sequence ID" value="GMG26865.1"/>
    <property type="molecule type" value="Genomic_DNA"/>
</dbReference>
<name>A0A9W6YWA1_AMBMO</name>
<gene>
    <name evidence="9" type="ORF">Amon01_000335500</name>
</gene>
<evidence type="ECO:0000313" key="9">
    <source>
        <dbReference type="EMBL" id="GMG26865.1"/>
    </source>
</evidence>
<evidence type="ECO:0000256" key="2">
    <source>
        <dbReference type="ARBA" id="ARBA00022723"/>
    </source>
</evidence>
<feature type="domain" description="Zn(2)-C6 fungal-type" evidence="8">
    <location>
        <begin position="24"/>
        <end position="54"/>
    </location>
</feature>
<evidence type="ECO:0000259" key="8">
    <source>
        <dbReference type="PROSITE" id="PS50048"/>
    </source>
</evidence>
<keyword evidence="4" id="KW-0805">Transcription regulation</keyword>
<accession>A0A9W6YWA1</accession>
<dbReference type="GO" id="GO:0043565">
    <property type="term" value="F:sequence-specific DNA binding"/>
    <property type="evidence" value="ECO:0007669"/>
    <property type="project" value="TreeGrafter"/>
</dbReference>
<dbReference type="Proteomes" id="UP001165063">
    <property type="component" value="Unassembled WGS sequence"/>
</dbReference>
<dbReference type="OrthoDB" id="25921at2759"/>
<dbReference type="SMART" id="SM00066">
    <property type="entry name" value="GAL4"/>
    <property type="match status" value="1"/>
</dbReference>
<dbReference type="CDD" id="cd12148">
    <property type="entry name" value="fungal_TF_MHR"/>
    <property type="match status" value="1"/>
</dbReference>
<proteinExistence type="predicted"/>
<dbReference type="Gene3D" id="4.10.240.10">
    <property type="entry name" value="Zn(2)-C6 fungal-type DNA-binding domain"/>
    <property type="match status" value="1"/>
</dbReference>
<reference evidence="9" key="1">
    <citation type="submission" date="2023-04" db="EMBL/GenBank/DDBJ databases">
        <title>Ambrosiozyma monospora NBRC 1965.</title>
        <authorList>
            <person name="Ichikawa N."/>
            <person name="Sato H."/>
            <person name="Tonouchi N."/>
        </authorList>
    </citation>
    <scope>NUCLEOTIDE SEQUENCE</scope>
    <source>
        <strain evidence="9">NBRC 1965</strain>
    </source>
</reference>
<dbReference type="GO" id="GO:0000981">
    <property type="term" value="F:DNA-binding transcription factor activity, RNA polymerase II-specific"/>
    <property type="evidence" value="ECO:0007669"/>
    <property type="project" value="InterPro"/>
</dbReference>
<evidence type="ECO:0000256" key="7">
    <source>
        <dbReference type="ARBA" id="ARBA00023242"/>
    </source>
</evidence>
<dbReference type="Pfam" id="PF04082">
    <property type="entry name" value="Fungal_trans"/>
    <property type="match status" value="1"/>
</dbReference>
<evidence type="ECO:0000256" key="1">
    <source>
        <dbReference type="ARBA" id="ARBA00004123"/>
    </source>
</evidence>
<keyword evidence="10" id="KW-1185">Reference proteome</keyword>
<evidence type="ECO:0000256" key="4">
    <source>
        <dbReference type="ARBA" id="ARBA00023015"/>
    </source>
</evidence>
<dbReference type="CDD" id="cd00067">
    <property type="entry name" value="GAL4"/>
    <property type="match status" value="1"/>
</dbReference>
<keyword evidence="2" id="KW-0479">Metal-binding</keyword>
<keyword evidence="6" id="KW-0804">Transcription</keyword>
<keyword evidence="3" id="KW-0862">Zinc</keyword>
<keyword evidence="7" id="KW-0539">Nucleus</keyword>
<dbReference type="PROSITE" id="PS50048">
    <property type="entry name" value="ZN2_CY6_FUNGAL_2"/>
    <property type="match status" value="1"/>
</dbReference>
<sequence>MDEIVDLKELQKLQTIGHSRTSNKCYRCKQKRIRCDFTFPKCTNCEKAGTDCSTWIKGIKGPLPRSLLLHLEDRVAQLEIQLAKLKQHHSINDSEEQAYNLTKEAAIPWLKAYETSESSADSCHFFNLLFNSSSLPPPFDSIIKKGQKGTMKQFIESNPPVDLYSIPGEVVSILLKNYMDYHLPQYPILTNQEVTEIFKRVYDTSTTTDKHDTQNQLDQAFVSITLAISAATLSHKSEREALSSSSALFSTLISLIHNHPFENKLQKLQLCLLIAHYSFANPYAADIWMSLREAMRIALDLGLHKEITGNIADLITPLMTDTRRRLFLVCSSMLRHLSANFKIRFPVPQSLISIGLPTSVDDNFITMQGVDYTGPQTKAAALHFHYFRLCETEVHEVLWLNKQIFTSANGNGDADELSIWINEMELKINDWLVKADEFAKVNQLRFRLICKYSLLGRLRRRTPRLPHPDHESVIKMVNYLSINIDEYMKDSLSGQVSYLLMGVVYMEEACVCLLDAMWSQSDWILNTFDLEFLKSKLYNCIHLLESFGAKWPDIKKSTMISEFEKLSTVVIQRLEVIESNTGGSPTVIVERDEDISARLEELLFPMDELECFQRY</sequence>
<dbReference type="PANTHER" id="PTHR47782">
    <property type="entry name" value="ZN(II)2CYS6 TRANSCRIPTION FACTOR (EUROFUNG)-RELATED"/>
    <property type="match status" value="1"/>
</dbReference>